<reference evidence="4 5" key="2">
    <citation type="journal article" date="2008" name="Bioinformatics">
        <title>Assembly reconciliation.</title>
        <authorList>
            <person name="Zimin A.V."/>
            <person name="Smith D.R."/>
            <person name="Sutton G."/>
            <person name="Yorke J.A."/>
        </authorList>
    </citation>
    <scope>NUCLEOTIDE SEQUENCE [LARGE SCALE GENOMIC DNA]</scope>
    <source>
        <strain evidence="4 5">TSC#14021-0224.01</strain>
    </source>
</reference>
<feature type="region of interest" description="Disordered" evidence="1">
    <location>
        <begin position="24"/>
        <end position="59"/>
    </location>
</feature>
<evidence type="ECO:0000256" key="2">
    <source>
        <dbReference type="SAM" id="SignalP"/>
    </source>
</evidence>
<dbReference type="AlphaFoldDB" id="A0A0Q5TBW4"/>
<name>A0A0Q5TBW4_DROER</name>
<feature type="domain" description="Chitin-binding type-2" evidence="3">
    <location>
        <begin position="158"/>
        <end position="216"/>
    </location>
</feature>
<dbReference type="SMART" id="SM00494">
    <property type="entry name" value="ChtBD2"/>
    <property type="match status" value="1"/>
</dbReference>
<reference evidence="4 5" key="1">
    <citation type="journal article" date="2007" name="Nature">
        <title>Evolution of genes and genomes on the Drosophila phylogeny.</title>
        <authorList>
            <consortium name="Drosophila 12 Genomes Consortium"/>
            <person name="Clark A.G."/>
            <person name="Eisen M.B."/>
            <person name="Smith D.R."/>
            <person name="Bergman C.M."/>
            <person name="Oliver B."/>
            <person name="Markow T.A."/>
            <person name="Kaufman T.C."/>
            <person name="Kellis M."/>
            <person name="Gelbart W."/>
            <person name="Iyer V.N."/>
            <person name="Pollard D.A."/>
            <person name="Sackton T.B."/>
            <person name="Larracuente A.M."/>
            <person name="Singh N.D."/>
            <person name="Abad J.P."/>
            <person name="Abt D.N."/>
            <person name="Adryan B."/>
            <person name="Aguade M."/>
            <person name="Akashi H."/>
            <person name="Anderson W.W."/>
            <person name="Aquadro C.F."/>
            <person name="Ardell D.H."/>
            <person name="Arguello R."/>
            <person name="Artieri C.G."/>
            <person name="Barbash D.A."/>
            <person name="Barker D."/>
            <person name="Barsanti P."/>
            <person name="Batterham P."/>
            <person name="Batzoglou S."/>
            <person name="Begun D."/>
            <person name="Bhutkar A."/>
            <person name="Blanco E."/>
            <person name="Bosak S.A."/>
            <person name="Bradley R.K."/>
            <person name="Brand A.D."/>
            <person name="Brent M.R."/>
            <person name="Brooks A.N."/>
            <person name="Brown R.H."/>
            <person name="Butlin R.K."/>
            <person name="Caggese C."/>
            <person name="Calvi B.R."/>
            <person name="Bernardo de Carvalho A."/>
            <person name="Caspi A."/>
            <person name="Castrezana S."/>
            <person name="Celniker S.E."/>
            <person name="Chang J.L."/>
            <person name="Chapple C."/>
            <person name="Chatterji S."/>
            <person name="Chinwalla A."/>
            <person name="Civetta A."/>
            <person name="Clifton S.W."/>
            <person name="Comeron J.M."/>
            <person name="Costello J.C."/>
            <person name="Coyne J.A."/>
            <person name="Daub J."/>
            <person name="David R.G."/>
            <person name="Delcher A.L."/>
            <person name="Delehaunty K."/>
            <person name="Do C.B."/>
            <person name="Ebling H."/>
            <person name="Edwards K."/>
            <person name="Eickbush T."/>
            <person name="Evans J.D."/>
            <person name="Filipski A."/>
            <person name="Findeiss S."/>
            <person name="Freyhult E."/>
            <person name="Fulton L."/>
            <person name="Fulton R."/>
            <person name="Garcia A.C."/>
            <person name="Gardiner A."/>
            <person name="Garfield D.A."/>
            <person name="Garvin B.E."/>
            <person name="Gibson G."/>
            <person name="Gilbert D."/>
            <person name="Gnerre S."/>
            <person name="Godfrey J."/>
            <person name="Good R."/>
            <person name="Gotea V."/>
            <person name="Gravely B."/>
            <person name="Greenberg A.J."/>
            <person name="Griffiths-Jones S."/>
            <person name="Gross S."/>
            <person name="Guigo R."/>
            <person name="Gustafson E.A."/>
            <person name="Haerty W."/>
            <person name="Hahn M.W."/>
            <person name="Halligan D.L."/>
            <person name="Halpern A.L."/>
            <person name="Halter G.M."/>
            <person name="Han M.V."/>
            <person name="Heger A."/>
            <person name="Hillier L."/>
            <person name="Hinrichs A.S."/>
            <person name="Holmes I."/>
            <person name="Hoskins R.A."/>
            <person name="Hubisz M.J."/>
            <person name="Hultmark D."/>
            <person name="Huntley M.A."/>
            <person name="Jaffe D.B."/>
            <person name="Jagadeeshan S."/>
            <person name="Jeck W.R."/>
            <person name="Johnson J."/>
            <person name="Jones C.D."/>
            <person name="Jordan W.C."/>
            <person name="Karpen G.H."/>
            <person name="Kataoka E."/>
            <person name="Keightley P.D."/>
            <person name="Kheradpour P."/>
            <person name="Kirkness E.F."/>
            <person name="Koerich L.B."/>
            <person name="Kristiansen K."/>
            <person name="Kudrna D."/>
            <person name="Kulathinal R.J."/>
            <person name="Kumar S."/>
            <person name="Kwok R."/>
            <person name="Lander E."/>
            <person name="Langley C.H."/>
            <person name="Lapoint R."/>
            <person name="Lazzaro B.P."/>
            <person name="Lee S.J."/>
            <person name="Levesque L."/>
            <person name="Li R."/>
            <person name="Lin C.F."/>
            <person name="Lin M.F."/>
            <person name="Lindblad-Toh K."/>
            <person name="Llopart A."/>
            <person name="Long M."/>
            <person name="Low L."/>
            <person name="Lozovsky E."/>
            <person name="Lu J."/>
            <person name="Luo M."/>
            <person name="Machado C.A."/>
            <person name="Makalowski W."/>
            <person name="Marzo M."/>
            <person name="Matsuda M."/>
            <person name="Matzkin L."/>
            <person name="McAllister B."/>
            <person name="McBride C.S."/>
            <person name="McKernan B."/>
            <person name="McKernan K."/>
            <person name="Mendez-Lago M."/>
            <person name="Minx P."/>
            <person name="Mollenhauer M.U."/>
            <person name="Montooth K."/>
            <person name="Mount S.M."/>
            <person name="Mu X."/>
            <person name="Myers E."/>
            <person name="Negre B."/>
            <person name="Newfeld S."/>
            <person name="Nielsen R."/>
            <person name="Noor M.A."/>
            <person name="O'Grady P."/>
            <person name="Pachter L."/>
            <person name="Papaceit M."/>
            <person name="Parisi M.J."/>
            <person name="Parisi M."/>
            <person name="Parts L."/>
            <person name="Pedersen J.S."/>
            <person name="Pesole G."/>
            <person name="Phillippy A.M."/>
            <person name="Ponting C.P."/>
            <person name="Pop M."/>
            <person name="Porcelli D."/>
            <person name="Powell J.R."/>
            <person name="Prohaska S."/>
            <person name="Pruitt K."/>
            <person name="Puig M."/>
            <person name="Quesneville H."/>
            <person name="Ram K.R."/>
            <person name="Rand D."/>
            <person name="Rasmussen M.D."/>
            <person name="Reed L.K."/>
            <person name="Reenan R."/>
            <person name="Reily A."/>
            <person name="Remington K.A."/>
            <person name="Rieger T.T."/>
            <person name="Ritchie M.G."/>
            <person name="Robin C."/>
            <person name="Rogers Y.H."/>
            <person name="Rohde C."/>
            <person name="Rozas J."/>
            <person name="Rubenfield M.J."/>
            <person name="Ruiz A."/>
            <person name="Russo S."/>
            <person name="Salzberg S.L."/>
            <person name="Sanchez-Gracia A."/>
            <person name="Saranga D.J."/>
            <person name="Sato H."/>
            <person name="Schaeffer S.W."/>
            <person name="Schatz M.C."/>
            <person name="Schlenke T."/>
            <person name="Schwartz R."/>
            <person name="Segarra C."/>
            <person name="Singh R.S."/>
            <person name="Sirot L."/>
            <person name="Sirota M."/>
            <person name="Sisneros N.B."/>
            <person name="Smith C.D."/>
            <person name="Smith T.F."/>
            <person name="Spieth J."/>
            <person name="Stage D.E."/>
            <person name="Stark A."/>
            <person name="Stephan W."/>
            <person name="Strausberg R.L."/>
            <person name="Strempel S."/>
            <person name="Sturgill D."/>
            <person name="Sutton G."/>
            <person name="Sutton G.G."/>
            <person name="Tao W."/>
            <person name="Teichmann S."/>
            <person name="Tobari Y.N."/>
            <person name="Tomimura Y."/>
            <person name="Tsolas J.M."/>
            <person name="Valente V.L."/>
            <person name="Venter E."/>
            <person name="Venter J.C."/>
            <person name="Vicario S."/>
            <person name="Vieira F.G."/>
            <person name="Vilella A.J."/>
            <person name="Villasante A."/>
            <person name="Walenz B."/>
            <person name="Wang J."/>
            <person name="Wasserman M."/>
            <person name="Watts T."/>
            <person name="Wilson D."/>
            <person name="Wilson R.K."/>
            <person name="Wing R.A."/>
            <person name="Wolfner M.F."/>
            <person name="Wong A."/>
            <person name="Wong G.K."/>
            <person name="Wu C.I."/>
            <person name="Wu G."/>
            <person name="Yamamoto D."/>
            <person name="Yang H.P."/>
            <person name="Yang S.P."/>
            <person name="Yorke J.A."/>
            <person name="Yoshida K."/>
            <person name="Zdobnov E."/>
            <person name="Zhang P."/>
            <person name="Zhang Y."/>
            <person name="Zimin A.V."/>
            <person name="Baldwin J."/>
            <person name="Abdouelleil A."/>
            <person name="Abdulkadir J."/>
            <person name="Abebe A."/>
            <person name="Abera B."/>
            <person name="Abreu J."/>
            <person name="Acer S.C."/>
            <person name="Aftuck L."/>
            <person name="Alexander A."/>
            <person name="An P."/>
            <person name="Anderson E."/>
            <person name="Anderson S."/>
            <person name="Arachi H."/>
            <person name="Azer M."/>
            <person name="Bachantsang P."/>
            <person name="Barry A."/>
            <person name="Bayul T."/>
            <person name="Berlin A."/>
            <person name="Bessette D."/>
            <person name="Bloom T."/>
            <person name="Blye J."/>
            <person name="Boguslavskiy L."/>
            <person name="Bonnet C."/>
            <person name="Boukhgalter B."/>
            <person name="Bourzgui I."/>
            <person name="Brown A."/>
            <person name="Cahill P."/>
            <person name="Channer S."/>
            <person name="Cheshatsang Y."/>
            <person name="Chuda L."/>
            <person name="Citroen M."/>
            <person name="Collymore A."/>
            <person name="Cooke P."/>
            <person name="Costello M."/>
            <person name="D'Aco K."/>
            <person name="Daza R."/>
            <person name="De Haan G."/>
            <person name="DeGray S."/>
            <person name="DeMaso C."/>
            <person name="Dhargay N."/>
            <person name="Dooley K."/>
            <person name="Dooley E."/>
            <person name="Doricent M."/>
            <person name="Dorje P."/>
            <person name="Dorjee K."/>
            <person name="Dupes A."/>
            <person name="Elong R."/>
            <person name="Falk J."/>
            <person name="Farina A."/>
            <person name="Faro S."/>
            <person name="Ferguson D."/>
            <person name="Fisher S."/>
            <person name="Foley C.D."/>
            <person name="Franke A."/>
            <person name="Friedrich D."/>
            <person name="Gadbois L."/>
            <person name="Gearin G."/>
            <person name="Gearin C.R."/>
            <person name="Giannoukos G."/>
            <person name="Goode T."/>
            <person name="Graham J."/>
            <person name="Grandbois E."/>
            <person name="Grewal S."/>
            <person name="Gyaltsen K."/>
            <person name="Hafez N."/>
            <person name="Hagos B."/>
            <person name="Hall J."/>
            <person name="Henson C."/>
            <person name="Hollinger A."/>
            <person name="Honan T."/>
            <person name="Huard M.D."/>
            <person name="Hughes L."/>
            <person name="Hurhula B."/>
            <person name="Husby M.E."/>
            <person name="Kamat A."/>
            <person name="Kanga B."/>
            <person name="Kashin S."/>
            <person name="Khazanovich D."/>
            <person name="Kisner P."/>
            <person name="Lance K."/>
            <person name="Lara M."/>
            <person name="Lee W."/>
            <person name="Lennon N."/>
            <person name="Letendre F."/>
            <person name="LeVine R."/>
            <person name="Lipovsky A."/>
            <person name="Liu X."/>
            <person name="Liu J."/>
            <person name="Liu S."/>
            <person name="Lokyitsang T."/>
            <person name="Lokyitsang Y."/>
            <person name="Lubonja R."/>
            <person name="Lui A."/>
            <person name="MacDonald P."/>
            <person name="Magnisalis V."/>
            <person name="Maru K."/>
            <person name="Matthews C."/>
            <person name="McCusker W."/>
            <person name="McDonough S."/>
            <person name="Mehta T."/>
            <person name="Meldrim J."/>
            <person name="Meneus L."/>
            <person name="Mihai O."/>
            <person name="Mihalev A."/>
            <person name="Mihova T."/>
            <person name="Mittelman R."/>
            <person name="Mlenga V."/>
            <person name="Montmayeur A."/>
            <person name="Mulrain L."/>
            <person name="Navidi A."/>
            <person name="Naylor J."/>
            <person name="Negash T."/>
            <person name="Nguyen T."/>
            <person name="Nguyen N."/>
            <person name="Nicol R."/>
            <person name="Norbu C."/>
            <person name="Norbu N."/>
            <person name="Novod N."/>
            <person name="O'Neill B."/>
            <person name="Osman S."/>
            <person name="Markiewicz E."/>
            <person name="Oyono O.L."/>
            <person name="Patti C."/>
            <person name="Phunkhang P."/>
            <person name="Pierre F."/>
            <person name="Priest M."/>
            <person name="Raghuraman S."/>
            <person name="Rege F."/>
            <person name="Reyes R."/>
            <person name="Rise C."/>
            <person name="Rogov P."/>
            <person name="Ross K."/>
            <person name="Ryan E."/>
            <person name="Settipalli S."/>
            <person name="Shea T."/>
            <person name="Sherpa N."/>
            <person name="Shi L."/>
            <person name="Shih D."/>
            <person name="Sparrow T."/>
            <person name="Spaulding J."/>
            <person name="Stalker J."/>
            <person name="Stange-Thomann N."/>
            <person name="Stavropoulos S."/>
            <person name="Stone C."/>
            <person name="Strader C."/>
            <person name="Tesfaye S."/>
            <person name="Thomson T."/>
            <person name="Thoulutsang Y."/>
            <person name="Thoulutsang D."/>
            <person name="Topham K."/>
            <person name="Topping I."/>
            <person name="Tsamla T."/>
            <person name="Vassiliev H."/>
            <person name="Vo A."/>
            <person name="Wangchuk T."/>
            <person name="Wangdi T."/>
            <person name="Weiand M."/>
            <person name="Wilkinson J."/>
            <person name="Wilson A."/>
            <person name="Yadav S."/>
            <person name="Young G."/>
            <person name="Yu Q."/>
            <person name="Zembek L."/>
            <person name="Zhong D."/>
            <person name="Zimmer A."/>
            <person name="Zwirko Z."/>
            <person name="Jaffe D.B."/>
            <person name="Alvarez P."/>
            <person name="Brockman W."/>
            <person name="Butler J."/>
            <person name="Chin C."/>
            <person name="Gnerre S."/>
            <person name="Grabherr M."/>
            <person name="Kleber M."/>
            <person name="Mauceli E."/>
            <person name="MacCallum I."/>
        </authorList>
    </citation>
    <scope>NUCLEOTIDE SEQUENCE [LARGE SCALE GENOMIC DNA]</scope>
    <source>
        <strain evidence="4 5">TSC#14021-0224.01</strain>
    </source>
</reference>
<feature type="signal peptide" evidence="2">
    <location>
        <begin position="1"/>
        <end position="19"/>
    </location>
</feature>
<feature type="compositionally biased region" description="Pro residues" evidence="1">
    <location>
        <begin position="29"/>
        <end position="59"/>
    </location>
</feature>
<evidence type="ECO:0000313" key="5">
    <source>
        <dbReference type="Proteomes" id="UP000008711"/>
    </source>
</evidence>
<dbReference type="InterPro" id="IPR002557">
    <property type="entry name" value="Chitin-bd_dom"/>
</dbReference>
<dbReference type="Pfam" id="PF01607">
    <property type="entry name" value="CBM_14"/>
    <property type="match status" value="1"/>
</dbReference>
<evidence type="ECO:0000259" key="3">
    <source>
        <dbReference type="PROSITE" id="PS50940"/>
    </source>
</evidence>
<keyword evidence="5" id="KW-1185">Reference proteome</keyword>
<sequence length="219" mass="23368">MRVYHLLLIGLALAAIAGGREALAQPPRAETPPCTPPPDPCTTTTCPPPPPPPPPCTTTTCPPPPPPPCTTTTCPPPCTTTTCPPPPPPPCITTTCPPPPPPPCTTTCTPPCTPPCTTTCTPPCLTTPSADKEEDNSQGNEKPSEPAAPINAKVLISRHDCRGQDDGTFLADVRHCRRYYVCNRQRSRRQNCPTGFWFDRELKACRLASLVGNCDAMRN</sequence>
<dbReference type="GO" id="GO:0005576">
    <property type="term" value="C:extracellular region"/>
    <property type="evidence" value="ECO:0007669"/>
    <property type="project" value="InterPro"/>
</dbReference>
<dbReference type="Gene3D" id="2.170.140.10">
    <property type="entry name" value="Chitin binding domain"/>
    <property type="match status" value="1"/>
</dbReference>
<dbReference type="OrthoDB" id="6020543at2759"/>
<dbReference type="EMBL" id="CH954180">
    <property type="protein sequence ID" value="KQS30401.1"/>
    <property type="molecule type" value="Genomic_DNA"/>
</dbReference>
<protein>
    <recommendedName>
        <fullName evidence="3">Chitin-binding type-2 domain-containing protein</fullName>
    </recommendedName>
</protein>
<keyword evidence="2" id="KW-0732">Signal</keyword>
<dbReference type="PRINTS" id="PR01217">
    <property type="entry name" value="PRICHEXTENSN"/>
</dbReference>
<dbReference type="InterPro" id="IPR036508">
    <property type="entry name" value="Chitin-bd_dom_sf"/>
</dbReference>
<gene>
    <name evidence="4" type="primary">Dere\GG19504</name>
    <name evidence="4" type="synonym">dere_GLEANR_4243</name>
    <name evidence="4" type="synonym">GG19504</name>
    <name evidence="4" type="ORF">Dere_GG19504</name>
</gene>
<dbReference type="GO" id="GO:0008061">
    <property type="term" value="F:chitin binding"/>
    <property type="evidence" value="ECO:0007669"/>
    <property type="project" value="InterPro"/>
</dbReference>
<evidence type="ECO:0000256" key="1">
    <source>
        <dbReference type="SAM" id="MobiDB-lite"/>
    </source>
</evidence>
<feature type="chain" id="PRO_5006262832" description="Chitin-binding type-2 domain-containing protein" evidence="2">
    <location>
        <begin position="20"/>
        <end position="219"/>
    </location>
</feature>
<proteinExistence type="predicted"/>
<dbReference type="PRINTS" id="PR00021">
    <property type="entry name" value="PRORICH"/>
</dbReference>
<dbReference type="Proteomes" id="UP000008711">
    <property type="component" value="Unassembled WGS sequence"/>
</dbReference>
<dbReference type="SUPFAM" id="SSF57625">
    <property type="entry name" value="Invertebrate chitin-binding proteins"/>
    <property type="match status" value="1"/>
</dbReference>
<accession>A0A0Q5TBW4</accession>
<organism evidence="4 5">
    <name type="scientific">Drosophila erecta</name>
    <name type="common">Fruit fly</name>
    <dbReference type="NCBI Taxonomy" id="7220"/>
    <lineage>
        <taxon>Eukaryota</taxon>
        <taxon>Metazoa</taxon>
        <taxon>Ecdysozoa</taxon>
        <taxon>Arthropoda</taxon>
        <taxon>Hexapoda</taxon>
        <taxon>Insecta</taxon>
        <taxon>Pterygota</taxon>
        <taxon>Neoptera</taxon>
        <taxon>Endopterygota</taxon>
        <taxon>Diptera</taxon>
        <taxon>Brachycera</taxon>
        <taxon>Muscomorpha</taxon>
        <taxon>Ephydroidea</taxon>
        <taxon>Drosophilidae</taxon>
        <taxon>Drosophila</taxon>
        <taxon>Sophophora</taxon>
    </lineage>
</organism>
<evidence type="ECO:0000313" key="4">
    <source>
        <dbReference type="EMBL" id="KQS30401.1"/>
    </source>
</evidence>
<dbReference type="PROSITE" id="PS50940">
    <property type="entry name" value="CHIT_BIND_II"/>
    <property type="match status" value="1"/>
</dbReference>
<dbReference type="eggNOG" id="ENOG502SP7U">
    <property type="taxonomic scope" value="Eukaryota"/>
</dbReference>